<comment type="caution">
    <text evidence="6">The sequence shown here is derived from an EMBL/GenBank/DDBJ whole genome shotgun (WGS) entry which is preliminary data.</text>
</comment>
<evidence type="ECO:0000256" key="2">
    <source>
        <dbReference type="ARBA" id="ARBA00022603"/>
    </source>
</evidence>
<comment type="similarity">
    <text evidence="5">Belongs to the class I-like SAM-binding methyltransferase superfamily. C5-methyltransferase family.</text>
</comment>
<gene>
    <name evidence="6" type="ORF">KS419_20470</name>
</gene>
<dbReference type="InterPro" id="IPR031303">
    <property type="entry name" value="C5_meth_CS"/>
</dbReference>
<reference evidence="6 7" key="1">
    <citation type="submission" date="2021-06" db="EMBL/GenBank/DDBJ databases">
        <title>Bacillus sp. RD4P76, an endophyte from a halophyte.</title>
        <authorList>
            <person name="Sun J.-Q."/>
        </authorList>
    </citation>
    <scope>NUCLEOTIDE SEQUENCE [LARGE SCALE GENOMIC DNA]</scope>
    <source>
        <strain evidence="6 7">CGMCC 1.15917</strain>
    </source>
</reference>
<dbReference type="EMBL" id="JAHQCS010000163">
    <property type="protein sequence ID" value="MBU9714114.1"/>
    <property type="molecule type" value="Genomic_DNA"/>
</dbReference>
<keyword evidence="2 5" id="KW-0489">Methyltransferase</keyword>
<dbReference type="NCBIfam" id="TIGR00675">
    <property type="entry name" value="dcm"/>
    <property type="match status" value="1"/>
</dbReference>
<dbReference type="InterPro" id="IPR050390">
    <property type="entry name" value="C5-Methyltransferase"/>
</dbReference>
<evidence type="ECO:0000256" key="5">
    <source>
        <dbReference type="PROSITE-ProRule" id="PRU01016"/>
    </source>
</evidence>
<dbReference type="RefSeq" id="WP_217068443.1">
    <property type="nucleotide sequence ID" value="NZ_JAHQCS010000163.1"/>
</dbReference>
<name>A0ABS6JLM3_9BACI</name>
<evidence type="ECO:0000256" key="4">
    <source>
        <dbReference type="ARBA" id="ARBA00022691"/>
    </source>
</evidence>
<evidence type="ECO:0000256" key="3">
    <source>
        <dbReference type="ARBA" id="ARBA00022679"/>
    </source>
</evidence>
<proteinExistence type="inferred from homology"/>
<dbReference type="PANTHER" id="PTHR10629">
    <property type="entry name" value="CYTOSINE-SPECIFIC METHYLTRANSFERASE"/>
    <property type="match status" value="1"/>
</dbReference>
<dbReference type="PANTHER" id="PTHR10629:SF52">
    <property type="entry name" value="DNA (CYTOSINE-5)-METHYLTRANSFERASE 1"/>
    <property type="match status" value="1"/>
</dbReference>
<dbReference type="GO" id="GO:0032259">
    <property type="term" value="P:methylation"/>
    <property type="evidence" value="ECO:0007669"/>
    <property type="project" value="UniProtKB-KW"/>
</dbReference>
<dbReference type="PROSITE" id="PS51679">
    <property type="entry name" value="SAM_MT_C5"/>
    <property type="match status" value="1"/>
</dbReference>
<keyword evidence="3 5" id="KW-0808">Transferase</keyword>
<feature type="active site" evidence="5">
    <location>
        <position position="83"/>
    </location>
</feature>
<keyword evidence="7" id="KW-1185">Reference proteome</keyword>
<dbReference type="PROSITE" id="PS00094">
    <property type="entry name" value="C5_MTASE_1"/>
    <property type="match status" value="1"/>
</dbReference>
<evidence type="ECO:0000313" key="7">
    <source>
        <dbReference type="Proteomes" id="UP000784880"/>
    </source>
</evidence>
<dbReference type="EC" id="2.1.1.37" evidence="1"/>
<evidence type="ECO:0000313" key="6">
    <source>
        <dbReference type="EMBL" id="MBU9714114.1"/>
    </source>
</evidence>
<keyword evidence="4 5" id="KW-0949">S-adenosyl-L-methionine</keyword>
<dbReference type="Pfam" id="PF00145">
    <property type="entry name" value="DNA_methylase"/>
    <property type="match status" value="2"/>
</dbReference>
<sequence>MNKFKVIDLFAGAGGLSAGFEQTGCFEVVAAVEIDKNARKTYKENHNSLKEQYFFENIKDIKEDQIRDLRKIGVNIVIGGPPCQGFSNANRQRNTLVSTNNQLVKEYISIIEKLKPKAFVMENVNTMDSDKHKFFKTKNEDTYLTEELMVEVRNETIVIGSKTALTETLINFLNNGGWEESFMINGEIFSKLNAFTKQKDILGYISKETNLRYFSKLITKWDTIHSSYWCNEYKEVWLGLGDQLESLIEGNQSIEFIDNLRHILEVQKILMKFKEILDNNVHYQNLSSKNDSIIIDVQTYNVFEYVKKRLKSLGYKINEDDEFILNAVNFGVPQQRKRLFIVGAKEGLIEEGQKVTLPEPVLTDEKNFIKIADAIKDLELITTSTNTDTLPPSYKNNYISQRDNRLFEYFKEGNKGFVYNHVRTETREIALKRFRTLRPGQNFHDLDEKLKSTYTDYSRTQNTVYKRLSYDSVSGTVLNVRKSMWIHPSLDRAVTIREAARLQSFQDRFIFKGTKDAQYQQVGNAVPPLLARFVAESILKALGEKPKMNAVDIINNKLEETVV</sequence>
<dbReference type="InterPro" id="IPR001525">
    <property type="entry name" value="C5_MeTfrase"/>
</dbReference>
<protein>
    <recommendedName>
        <fullName evidence="1">DNA (cytosine-5-)-methyltransferase</fullName>
        <ecNumber evidence="1">2.1.1.37</ecNumber>
    </recommendedName>
</protein>
<evidence type="ECO:0000256" key="1">
    <source>
        <dbReference type="ARBA" id="ARBA00011975"/>
    </source>
</evidence>
<dbReference type="Proteomes" id="UP000784880">
    <property type="component" value="Unassembled WGS sequence"/>
</dbReference>
<organism evidence="6 7">
    <name type="scientific">Evansella tamaricis</name>
    <dbReference type="NCBI Taxonomy" id="2069301"/>
    <lineage>
        <taxon>Bacteria</taxon>
        <taxon>Bacillati</taxon>
        <taxon>Bacillota</taxon>
        <taxon>Bacilli</taxon>
        <taxon>Bacillales</taxon>
        <taxon>Bacillaceae</taxon>
        <taxon>Evansella</taxon>
    </lineage>
</organism>
<accession>A0ABS6JLM3</accession>
<dbReference type="PROSITE" id="PS00095">
    <property type="entry name" value="C5_MTASE_2"/>
    <property type="match status" value="1"/>
</dbReference>
<dbReference type="InterPro" id="IPR018117">
    <property type="entry name" value="C5_DNA_meth_AS"/>
</dbReference>
<dbReference type="GO" id="GO:0008168">
    <property type="term" value="F:methyltransferase activity"/>
    <property type="evidence" value="ECO:0007669"/>
    <property type="project" value="UniProtKB-KW"/>
</dbReference>